<reference evidence="7" key="1">
    <citation type="submission" date="2023-10" db="EMBL/GenBank/DDBJ databases">
        <title>Genome assemblies of two species of porcelain crab, Petrolisthes cinctipes and Petrolisthes manimaculis (Anomura: Porcellanidae).</title>
        <authorList>
            <person name="Angst P."/>
        </authorList>
    </citation>
    <scope>NUCLEOTIDE SEQUENCE</scope>
    <source>
        <strain evidence="7">PB745_01</strain>
        <tissue evidence="7">Gill</tissue>
    </source>
</reference>
<evidence type="ECO:0000256" key="5">
    <source>
        <dbReference type="SAM" id="Phobius"/>
    </source>
</evidence>
<dbReference type="EMBL" id="JAWQEG010004173">
    <property type="protein sequence ID" value="KAK3862726.1"/>
    <property type="molecule type" value="Genomic_DNA"/>
</dbReference>
<dbReference type="SMART" id="SM00409">
    <property type="entry name" value="IG"/>
    <property type="match status" value="1"/>
</dbReference>
<feature type="domain" description="Ig-like" evidence="6">
    <location>
        <begin position="33"/>
        <end position="130"/>
    </location>
</feature>
<evidence type="ECO:0000256" key="3">
    <source>
        <dbReference type="ARBA" id="ARBA00023319"/>
    </source>
</evidence>
<dbReference type="InterPro" id="IPR003599">
    <property type="entry name" value="Ig_sub"/>
</dbReference>
<evidence type="ECO:0000313" key="7">
    <source>
        <dbReference type="EMBL" id="KAK3862726.1"/>
    </source>
</evidence>
<dbReference type="PANTHER" id="PTHR45080:SF8">
    <property type="entry name" value="IG-LIKE DOMAIN-CONTAINING PROTEIN"/>
    <property type="match status" value="1"/>
</dbReference>
<organism evidence="7 8">
    <name type="scientific">Petrolisthes cinctipes</name>
    <name type="common">Flat porcelain crab</name>
    <dbReference type="NCBI Taxonomy" id="88211"/>
    <lineage>
        <taxon>Eukaryota</taxon>
        <taxon>Metazoa</taxon>
        <taxon>Ecdysozoa</taxon>
        <taxon>Arthropoda</taxon>
        <taxon>Crustacea</taxon>
        <taxon>Multicrustacea</taxon>
        <taxon>Malacostraca</taxon>
        <taxon>Eumalacostraca</taxon>
        <taxon>Eucarida</taxon>
        <taxon>Decapoda</taxon>
        <taxon>Pleocyemata</taxon>
        <taxon>Anomura</taxon>
        <taxon>Galatheoidea</taxon>
        <taxon>Porcellanidae</taxon>
        <taxon>Petrolisthes</taxon>
    </lineage>
</organism>
<name>A0AAE1EWL7_PETCI</name>
<gene>
    <name evidence="7" type="ORF">Pcinc_031441</name>
</gene>
<keyword evidence="5" id="KW-0812">Transmembrane</keyword>
<proteinExistence type="predicted"/>
<keyword evidence="5" id="KW-0472">Membrane</keyword>
<feature type="region of interest" description="Disordered" evidence="4">
    <location>
        <begin position="311"/>
        <end position="344"/>
    </location>
</feature>
<evidence type="ECO:0000256" key="4">
    <source>
        <dbReference type="SAM" id="MobiDB-lite"/>
    </source>
</evidence>
<feature type="transmembrane region" description="Helical" evidence="5">
    <location>
        <begin position="137"/>
        <end position="160"/>
    </location>
</feature>
<evidence type="ECO:0000256" key="1">
    <source>
        <dbReference type="ARBA" id="ARBA00022729"/>
    </source>
</evidence>
<dbReference type="InterPro" id="IPR007110">
    <property type="entry name" value="Ig-like_dom"/>
</dbReference>
<dbReference type="GO" id="GO:0005886">
    <property type="term" value="C:plasma membrane"/>
    <property type="evidence" value="ECO:0007669"/>
    <property type="project" value="TreeGrafter"/>
</dbReference>
<protein>
    <recommendedName>
        <fullName evidence="6">Ig-like domain-containing protein</fullName>
    </recommendedName>
</protein>
<sequence length="468" mass="48670">MVLRSAWPHQTSTLTWGTTSPSRARWTRTRTLPSCGSTNRPRPYGVVKGDNVLVECLVTSASPRSVTVTWSHGGQLVDLDDRRFEVSEDVTRRGLRNTLVIHSARETDFGPYNCSVQNAYGTDVFEILLNKKKTLPVLLTLFGVTAGIVLVLVAALIVILCAKRTPAAHKASKTGLPEKTVALQIADQNSTGNESDLKVELEQRTGSSLSNPNKDSGGWGTVVVGGEEKDSGGGGSVGVMVGAEHCVITPTTYLTSTTSPADPSYLMTSTTSPDPYLYNNAFMPAPLKINGHISNNRGGLSYGNYVDHSTLTNNNTTNNTNTIPPSATTQSPPHAPTSPTTTTNTTAIGATGGGYIMGGVGGGVGGVVGGGMGSYTNTPPPGSHPMYAYNNGYANHNYKAPSSSSSTLPLSLHVTTSRGNGGPGGVGAGGGGHNAAATIPRLGIPVDPSQYIVPPRTQVMQGSLATHV</sequence>
<dbReference type="GO" id="GO:0007156">
    <property type="term" value="P:homophilic cell adhesion via plasma membrane adhesion molecules"/>
    <property type="evidence" value="ECO:0007669"/>
    <property type="project" value="TreeGrafter"/>
</dbReference>
<dbReference type="GO" id="GO:0050808">
    <property type="term" value="P:synapse organization"/>
    <property type="evidence" value="ECO:0007669"/>
    <property type="project" value="TreeGrafter"/>
</dbReference>
<dbReference type="PANTHER" id="PTHR45080">
    <property type="entry name" value="CONTACTIN 5"/>
    <property type="match status" value="1"/>
</dbReference>
<dbReference type="GO" id="GO:0043025">
    <property type="term" value="C:neuronal cell body"/>
    <property type="evidence" value="ECO:0007669"/>
    <property type="project" value="TreeGrafter"/>
</dbReference>
<keyword evidence="2" id="KW-1015">Disulfide bond</keyword>
<keyword evidence="5" id="KW-1133">Transmembrane helix</keyword>
<dbReference type="Pfam" id="PF13927">
    <property type="entry name" value="Ig_3"/>
    <property type="match status" value="1"/>
</dbReference>
<keyword evidence="3" id="KW-0393">Immunoglobulin domain</keyword>
<dbReference type="GO" id="GO:0030424">
    <property type="term" value="C:axon"/>
    <property type="evidence" value="ECO:0007669"/>
    <property type="project" value="TreeGrafter"/>
</dbReference>
<evidence type="ECO:0000256" key="2">
    <source>
        <dbReference type="ARBA" id="ARBA00023157"/>
    </source>
</evidence>
<keyword evidence="1" id="KW-0732">Signal</keyword>
<dbReference type="InterPro" id="IPR013783">
    <property type="entry name" value="Ig-like_fold"/>
</dbReference>
<dbReference type="InterPro" id="IPR036179">
    <property type="entry name" value="Ig-like_dom_sf"/>
</dbReference>
<comment type="caution">
    <text evidence="7">The sequence shown here is derived from an EMBL/GenBank/DDBJ whole genome shotgun (WGS) entry which is preliminary data.</text>
</comment>
<keyword evidence="8" id="KW-1185">Reference proteome</keyword>
<dbReference type="GO" id="GO:0008046">
    <property type="term" value="F:axon guidance receptor activity"/>
    <property type="evidence" value="ECO:0007669"/>
    <property type="project" value="TreeGrafter"/>
</dbReference>
<feature type="compositionally biased region" description="Low complexity" evidence="4">
    <location>
        <begin position="311"/>
        <end position="322"/>
    </location>
</feature>
<accession>A0AAE1EWL7</accession>
<dbReference type="Proteomes" id="UP001286313">
    <property type="component" value="Unassembled WGS sequence"/>
</dbReference>
<evidence type="ECO:0000313" key="8">
    <source>
        <dbReference type="Proteomes" id="UP001286313"/>
    </source>
</evidence>
<feature type="compositionally biased region" description="Polar residues" evidence="4">
    <location>
        <begin position="204"/>
        <end position="214"/>
    </location>
</feature>
<dbReference type="AlphaFoldDB" id="A0AAE1EWL7"/>
<dbReference type="Gene3D" id="2.60.40.10">
    <property type="entry name" value="Immunoglobulins"/>
    <property type="match status" value="1"/>
</dbReference>
<feature type="compositionally biased region" description="Polar residues" evidence="4">
    <location>
        <begin position="323"/>
        <end position="332"/>
    </location>
</feature>
<dbReference type="SUPFAM" id="SSF48726">
    <property type="entry name" value="Immunoglobulin"/>
    <property type="match status" value="1"/>
</dbReference>
<evidence type="ECO:0000259" key="6">
    <source>
        <dbReference type="PROSITE" id="PS50835"/>
    </source>
</evidence>
<feature type="region of interest" description="Disordered" evidence="4">
    <location>
        <begin position="193"/>
        <end position="219"/>
    </location>
</feature>
<dbReference type="InterPro" id="IPR050958">
    <property type="entry name" value="Cell_Adh-Cytoskel_Orgn"/>
</dbReference>
<dbReference type="PROSITE" id="PS50835">
    <property type="entry name" value="IG_LIKE"/>
    <property type="match status" value="1"/>
</dbReference>